<sequence length="177" mass="19348">MCGEKHVHISGIEKHQQYDDKDRQRADDISAQPSGRSHGFHFAAQTDALVDGIGDVLEDDSEIAADLTLDHDCGANQIEIGILGSGDQSGEAGLERHAILRFTIDAHELAGDRLLHFVGDALHRGLKGLPNPKRIADDRQRVGKLCSKQRKAFIALDGNPRDGRRSADDDKPDAETR</sequence>
<accession>A0A645F314</accession>
<evidence type="ECO:0000256" key="1">
    <source>
        <dbReference type="SAM" id="MobiDB-lite"/>
    </source>
</evidence>
<feature type="region of interest" description="Disordered" evidence="1">
    <location>
        <begin position="157"/>
        <end position="177"/>
    </location>
</feature>
<reference evidence="2" key="1">
    <citation type="submission" date="2019-08" db="EMBL/GenBank/DDBJ databases">
        <authorList>
            <person name="Kucharzyk K."/>
            <person name="Murdoch R.W."/>
            <person name="Higgins S."/>
            <person name="Loffler F."/>
        </authorList>
    </citation>
    <scope>NUCLEOTIDE SEQUENCE</scope>
</reference>
<protein>
    <submittedName>
        <fullName evidence="2">Uncharacterized protein</fullName>
    </submittedName>
</protein>
<feature type="compositionally biased region" description="Basic and acidic residues" evidence="1">
    <location>
        <begin position="159"/>
        <end position="177"/>
    </location>
</feature>
<name>A0A645F314_9ZZZZ</name>
<dbReference type="EMBL" id="VSSQ01054235">
    <property type="protein sequence ID" value="MPN08210.1"/>
    <property type="molecule type" value="Genomic_DNA"/>
</dbReference>
<dbReference type="AlphaFoldDB" id="A0A645F314"/>
<evidence type="ECO:0000313" key="2">
    <source>
        <dbReference type="EMBL" id="MPN08210.1"/>
    </source>
</evidence>
<feature type="region of interest" description="Disordered" evidence="1">
    <location>
        <begin position="1"/>
        <end position="38"/>
    </location>
</feature>
<proteinExistence type="predicted"/>
<feature type="compositionally biased region" description="Basic and acidic residues" evidence="1">
    <location>
        <begin position="1"/>
        <end position="28"/>
    </location>
</feature>
<organism evidence="2">
    <name type="scientific">bioreactor metagenome</name>
    <dbReference type="NCBI Taxonomy" id="1076179"/>
    <lineage>
        <taxon>unclassified sequences</taxon>
        <taxon>metagenomes</taxon>
        <taxon>ecological metagenomes</taxon>
    </lineage>
</organism>
<gene>
    <name evidence="2" type="ORF">SDC9_155492</name>
</gene>
<comment type="caution">
    <text evidence="2">The sequence shown here is derived from an EMBL/GenBank/DDBJ whole genome shotgun (WGS) entry which is preliminary data.</text>
</comment>